<evidence type="ECO:0000256" key="1">
    <source>
        <dbReference type="ARBA" id="ARBA00011079"/>
    </source>
</evidence>
<accession>A0A7S1IXJ5</accession>
<dbReference type="InterPro" id="IPR008758">
    <property type="entry name" value="Peptidase_S28"/>
</dbReference>
<sequence length="619" mass="68134">MQIPTLQSNKCVTLVLLLFLGHISCAIPTSSLPLRHHLWPSTQNCTWNWMTQRLDHFAPGATEDGNATYRQRYCTYDGYWKDHQGESHLRGPIFFYTGNESPVEEYVNNTGLMWELGERFGALLVFAEHRFFGSSVPQLQGVPDCVAYLSSAQALADYATLIQHLRIHLRATGSPVVAFGGSYGGMLSAWLRMKYPNVVAGAIAASAPVWGFPLTSPPLDGAFAAITRAASVQGGAAGRCVHNFRAAWPLITVLGTSREGRGLLSQALRLCSPLATDQDVRALVQYLQDPYFALSEGDYSFPSTYITFALLGKDVPLPAWPMRQACEHLSTPWPIKIEGNVSDVRYTIHAGNWTVVVDWNNTRSTPWSIHEIQHSGVLALMRGVADAAAVWYNVSGDQRCHNWRAEPYSATSTLKAGGRPTSRQQVNAQHVPSSQHASQDSHRCTATYMVDTWGGLCCNEGLNLVPYAVRGVGNDLFWPPSTHRGYSLAEVVGEPGPNGCAQSFRKKGLYGMATRSDPWSEWEDTYYAGKPIESASNIVFSNGLLDPWSAAGVLHDVSESLVAVVMPHGAHHSDLFFSRPSDPPDVVRARAIEEQWVHKWVGERWSQGLRTEPSPSPSP</sequence>
<dbReference type="Gene3D" id="3.40.50.1820">
    <property type="entry name" value="alpha/beta hydrolase"/>
    <property type="match status" value="1"/>
</dbReference>
<keyword evidence="3 7" id="KW-0732">Signal</keyword>
<keyword evidence="5" id="KW-0325">Glycoprotein</keyword>
<organism evidence="8">
    <name type="scientific">Eutreptiella gymnastica</name>
    <dbReference type="NCBI Taxonomy" id="73025"/>
    <lineage>
        <taxon>Eukaryota</taxon>
        <taxon>Discoba</taxon>
        <taxon>Euglenozoa</taxon>
        <taxon>Euglenida</taxon>
        <taxon>Spirocuta</taxon>
        <taxon>Euglenophyceae</taxon>
        <taxon>Eutreptiales</taxon>
        <taxon>Eutreptiaceae</taxon>
        <taxon>Eutreptiella</taxon>
    </lineage>
</organism>
<dbReference type="GO" id="GO:0070008">
    <property type="term" value="F:serine-type exopeptidase activity"/>
    <property type="evidence" value="ECO:0007669"/>
    <property type="project" value="InterPro"/>
</dbReference>
<protein>
    <recommendedName>
        <fullName evidence="9">Lysosomal Pro-X carboxypeptidase</fullName>
    </recommendedName>
</protein>
<dbReference type="Gene3D" id="1.20.120.980">
    <property type="entry name" value="Serine carboxypeptidase S28, SKS domain"/>
    <property type="match status" value="1"/>
</dbReference>
<evidence type="ECO:0000256" key="2">
    <source>
        <dbReference type="ARBA" id="ARBA00022670"/>
    </source>
</evidence>
<dbReference type="GO" id="GO:0006508">
    <property type="term" value="P:proteolysis"/>
    <property type="evidence" value="ECO:0007669"/>
    <property type="project" value="UniProtKB-KW"/>
</dbReference>
<feature type="signal peptide" evidence="7">
    <location>
        <begin position="1"/>
        <end position="26"/>
    </location>
</feature>
<dbReference type="PANTHER" id="PTHR11010">
    <property type="entry name" value="PROTEASE S28 PRO-X CARBOXYPEPTIDASE-RELATED"/>
    <property type="match status" value="1"/>
</dbReference>
<evidence type="ECO:0000256" key="6">
    <source>
        <dbReference type="SAM" id="MobiDB-lite"/>
    </source>
</evidence>
<feature type="compositionally biased region" description="Polar residues" evidence="6">
    <location>
        <begin position="421"/>
        <end position="438"/>
    </location>
</feature>
<keyword evidence="4" id="KW-0378">Hydrolase</keyword>
<comment type="similarity">
    <text evidence="1">Belongs to the peptidase S28 family.</text>
</comment>
<dbReference type="InterPro" id="IPR042269">
    <property type="entry name" value="Ser_carbopepase_S28_SKS"/>
</dbReference>
<dbReference type="Pfam" id="PF05577">
    <property type="entry name" value="Peptidase_S28"/>
    <property type="match status" value="2"/>
</dbReference>
<dbReference type="InterPro" id="IPR029058">
    <property type="entry name" value="AB_hydrolase_fold"/>
</dbReference>
<gene>
    <name evidence="8" type="ORF">EGYM00392_LOCUS37298</name>
</gene>
<dbReference type="SUPFAM" id="SSF53474">
    <property type="entry name" value="alpha/beta-Hydrolases"/>
    <property type="match status" value="1"/>
</dbReference>
<dbReference type="PANTHER" id="PTHR11010:SF38">
    <property type="entry name" value="LYSOSOMAL PRO-X CARBOXYPEPTIDASE"/>
    <property type="match status" value="1"/>
</dbReference>
<dbReference type="EMBL" id="HBGA01099896">
    <property type="protein sequence ID" value="CAD9026168.1"/>
    <property type="molecule type" value="Transcribed_RNA"/>
</dbReference>
<dbReference type="AlphaFoldDB" id="A0A7S1IXJ5"/>
<reference evidence="8" key="1">
    <citation type="submission" date="2021-01" db="EMBL/GenBank/DDBJ databases">
        <authorList>
            <person name="Corre E."/>
            <person name="Pelletier E."/>
            <person name="Niang G."/>
            <person name="Scheremetjew M."/>
            <person name="Finn R."/>
            <person name="Kale V."/>
            <person name="Holt S."/>
            <person name="Cochrane G."/>
            <person name="Meng A."/>
            <person name="Brown T."/>
            <person name="Cohen L."/>
        </authorList>
    </citation>
    <scope>NUCLEOTIDE SEQUENCE</scope>
    <source>
        <strain evidence="8">NIES-381</strain>
    </source>
</reference>
<feature type="region of interest" description="Disordered" evidence="6">
    <location>
        <begin position="412"/>
        <end position="438"/>
    </location>
</feature>
<evidence type="ECO:0000256" key="7">
    <source>
        <dbReference type="SAM" id="SignalP"/>
    </source>
</evidence>
<evidence type="ECO:0008006" key="9">
    <source>
        <dbReference type="Google" id="ProtNLM"/>
    </source>
</evidence>
<dbReference type="GO" id="GO:0008239">
    <property type="term" value="F:dipeptidyl-peptidase activity"/>
    <property type="evidence" value="ECO:0007669"/>
    <property type="project" value="TreeGrafter"/>
</dbReference>
<evidence type="ECO:0000256" key="4">
    <source>
        <dbReference type="ARBA" id="ARBA00022801"/>
    </source>
</evidence>
<evidence type="ECO:0000256" key="3">
    <source>
        <dbReference type="ARBA" id="ARBA00022729"/>
    </source>
</evidence>
<keyword evidence="2" id="KW-0645">Protease</keyword>
<proteinExistence type="inferred from homology"/>
<feature type="chain" id="PRO_5030755967" description="Lysosomal Pro-X carboxypeptidase" evidence="7">
    <location>
        <begin position="27"/>
        <end position="619"/>
    </location>
</feature>
<evidence type="ECO:0000313" key="8">
    <source>
        <dbReference type="EMBL" id="CAD9026168.1"/>
    </source>
</evidence>
<evidence type="ECO:0000256" key="5">
    <source>
        <dbReference type="ARBA" id="ARBA00023180"/>
    </source>
</evidence>
<name>A0A7S1IXJ5_9EUGL</name>